<dbReference type="InterPro" id="IPR027417">
    <property type="entry name" value="P-loop_NTPase"/>
</dbReference>
<sequence length="1128" mass="131824">MERLTIEYWRRFIKTDGKFDGVSFENLINELLPVLGLNLAGTKRSWDRARDFEDKRDKIWAECKIYLDNISIRIISPTLVMAIIDKPNKIYFFSYSRLNDNAIRHLSQFQEAANIPIFVFDDLLLEALILRNAVVVETFFPEYLVSNADAGDMIDIRTGFSKDPDIEYYHEELEDPQHKELSLNSTFAIDLFIRNLNITAPTKAMVKLEWSADDLAFLLLNKSIRNHENRLDVQLELGSLFFYRYYFKTLKSGVQVLPRFNFEMNGQVRPIELNPPRVDVSPVMKMNLIGKQYLELLLEFKTVIQARHQPVFFTIHGESGIGKSRLLKEFTDALFEEEFGIIKFNGEGIDAYRFREFIRSVISKVYKLPIVLVEDAVPTANELIYQLLYASEFDINDNIEKIIDILLEGLNRRKFAILIDNLQNFDDTTINFMDGLIARCEGNALRLVIVCCFNTNFLYSETQSFRLFDKLSIKGQTDQSVYRTHEITGFNDADFDLFIDNSIKPAEDVLDTPFSVKYPQTTSFFKSKVLNRPLFIEQTLRYLEQEEAIERRYDKFFVKSIDRFHDVLNHEFPKDLFGLLSRRWTFFVSRLQSNAVSLFKQVDQTIKFLCYFNIIKFAHAISYGITPESIRLLETHGFISVDERGALSFQHHQLFLFFKSKINAPTFDDYTQYHAFLISHNLTKNYFFQYFILAEKLQLLTGDTVLEATLKVQGEYVYSDYLIEFVYLLFEKLVQGDFAEQVDKKAVTLFLKLAKIVQVYEGMEQRRLLLKEAINECLVRPERFSDFGMDYCNLFHGYANACITVHKDQEAMTLLERFIAGVYENIAFNKEQDKKYALGKMQNRLCVVYKALGQENESLQYGYSSLNIALAIGNRDLEVRNYIDLANVFGRKLLLKPETIELWEKAAALYHDHCEELKHQRDMVQLYEAQANLFAGNYQKGLSQLKDGVNYCEAHFSRFFEVKYLLLQIVGTITLTERKELEINHLFTLVHQAKDLAIRYRINRSYWKTLFIEGRLYVLQNTHEFYVENAAECFLQTLDQFINVIKSPGIELYNTAVFEFMALFFRSEAHGALSDAFFQNAKKLISPEIRLRMEEFHDLQPSALLRYISAIEPRLMYNDGKYDFPVIG</sequence>
<dbReference type="InterPro" id="IPR041664">
    <property type="entry name" value="AAA_16"/>
</dbReference>
<proteinExistence type="predicted"/>
<dbReference type="AlphaFoldDB" id="A0A110AZL1"/>
<dbReference type="SUPFAM" id="SSF52540">
    <property type="entry name" value="P-loop containing nucleoside triphosphate hydrolases"/>
    <property type="match status" value="1"/>
</dbReference>
<dbReference type="Pfam" id="PF13191">
    <property type="entry name" value="AAA_16"/>
    <property type="match status" value="1"/>
</dbReference>
<dbReference type="EMBL" id="AP017313">
    <property type="protein sequence ID" value="BAU51870.1"/>
    <property type="molecule type" value="Genomic_DNA"/>
</dbReference>
<evidence type="ECO:0000313" key="2">
    <source>
        <dbReference type="Proteomes" id="UP000218263"/>
    </source>
</evidence>
<dbReference type="OrthoDB" id="1184030at2"/>
<reference evidence="1 2" key="1">
    <citation type="submission" date="2015-12" db="EMBL/GenBank/DDBJ databases">
        <title>Genome sequence of Mucilaginibacter gotjawali.</title>
        <authorList>
            <person name="Lee J.S."/>
            <person name="Lee K.C."/>
            <person name="Kim K.K."/>
            <person name="Lee B.W."/>
        </authorList>
    </citation>
    <scope>NUCLEOTIDE SEQUENCE [LARGE SCALE GENOMIC DNA]</scope>
    <source>
        <strain evidence="1 2">SA3-7</strain>
    </source>
</reference>
<dbReference type="RefSeq" id="WP_096349251.1">
    <property type="nucleotide sequence ID" value="NZ_AP017313.1"/>
</dbReference>
<gene>
    <name evidence="1" type="ORF">MgSA37_00019</name>
</gene>
<dbReference type="Proteomes" id="UP000218263">
    <property type="component" value="Chromosome"/>
</dbReference>
<dbReference type="InterPro" id="IPR011990">
    <property type="entry name" value="TPR-like_helical_dom_sf"/>
</dbReference>
<keyword evidence="2" id="KW-1185">Reference proteome</keyword>
<dbReference type="Gene3D" id="1.25.40.10">
    <property type="entry name" value="Tetratricopeptide repeat domain"/>
    <property type="match status" value="1"/>
</dbReference>
<evidence type="ECO:0000313" key="1">
    <source>
        <dbReference type="EMBL" id="BAU51870.1"/>
    </source>
</evidence>
<dbReference type="SUPFAM" id="SSF48452">
    <property type="entry name" value="TPR-like"/>
    <property type="match status" value="1"/>
</dbReference>
<dbReference type="KEGG" id="mgot:MgSA37_00019"/>
<accession>A0A110AZL1</accession>
<organism evidence="1 2">
    <name type="scientific">Mucilaginibacter gotjawali</name>
    <dbReference type="NCBI Taxonomy" id="1550579"/>
    <lineage>
        <taxon>Bacteria</taxon>
        <taxon>Pseudomonadati</taxon>
        <taxon>Bacteroidota</taxon>
        <taxon>Sphingobacteriia</taxon>
        <taxon>Sphingobacteriales</taxon>
        <taxon>Sphingobacteriaceae</taxon>
        <taxon>Mucilaginibacter</taxon>
    </lineage>
</organism>
<dbReference type="Gene3D" id="3.40.50.300">
    <property type="entry name" value="P-loop containing nucleotide triphosphate hydrolases"/>
    <property type="match status" value="1"/>
</dbReference>
<protein>
    <submittedName>
        <fullName evidence="1">Uncharacterized protein</fullName>
    </submittedName>
</protein>
<name>A0A110AZL1_9SPHI</name>